<keyword evidence="12" id="KW-1185">Reference proteome</keyword>
<feature type="signal peptide" evidence="9">
    <location>
        <begin position="1"/>
        <end position="37"/>
    </location>
</feature>
<dbReference type="InterPro" id="IPR008263">
    <property type="entry name" value="GH16_AS"/>
</dbReference>
<dbReference type="SUPFAM" id="SSF49899">
    <property type="entry name" value="Concanavalin A-like lectins/glucanases"/>
    <property type="match status" value="1"/>
</dbReference>
<dbReference type="Gene3D" id="2.60.120.200">
    <property type="match status" value="1"/>
</dbReference>
<comment type="caution">
    <text evidence="11">The sequence shown here is derived from an EMBL/GenBank/DDBJ whole genome shotgun (WGS) entry which is preliminary data.</text>
</comment>
<dbReference type="CDD" id="cd02175">
    <property type="entry name" value="GH16_lichenase"/>
    <property type="match status" value="1"/>
</dbReference>
<dbReference type="InterPro" id="IPR000757">
    <property type="entry name" value="Beta-glucanase-like"/>
</dbReference>
<reference evidence="11" key="1">
    <citation type="submission" date="2020-03" db="EMBL/GenBank/DDBJ databases">
        <title>Genome of Pelagibius litoralis DSM 21314T.</title>
        <authorList>
            <person name="Wang G."/>
        </authorList>
    </citation>
    <scope>NUCLEOTIDE SEQUENCE</scope>
    <source>
        <strain evidence="11">DSM 21314</strain>
    </source>
</reference>
<name>A0A967EWP2_9PROT</name>
<dbReference type="PROSITE" id="PS01034">
    <property type="entry name" value="GH16_1"/>
    <property type="match status" value="1"/>
</dbReference>
<evidence type="ECO:0000256" key="8">
    <source>
        <dbReference type="PIRSR" id="PIRSR608264-1"/>
    </source>
</evidence>
<dbReference type="GO" id="GO:0004553">
    <property type="term" value="F:hydrolase activity, hydrolyzing O-glycosyl compounds"/>
    <property type="evidence" value="ECO:0007669"/>
    <property type="project" value="InterPro"/>
</dbReference>
<evidence type="ECO:0000256" key="4">
    <source>
        <dbReference type="ARBA" id="ARBA00023295"/>
    </source>
</evidence>
<organism evidence="11 12">
    <name type="scientific">Pelagibius litoralis</name>
    <dbReference type="NCBI Taxonomy" id="374515"/>
    <lineage>
        <taxon>Bacteria</taxon>
        <taxon>Pseudomonadati</taxon>
        <taxon>Pseudomonadota</taxon>
        <taxon>Alphaproteobacteria</taxon>
        <taxon>Rhodospirillales</taxon>
        <taxon>Rhodovibrionaceae</taxon>
        <taxon>Pelagibius</taxon>
    </lineage>
</organism>
<evidence type="ECO:0000256" key="6">
    <source>
        <dbReference type="ARBA" id="ARBA00029771"/>
    </source>
</evidence>
<feature type="domain" description="GH16" evidence="10">
    <location>
        <begin position="2"/>
        <end position="263"/>
    </location>
</feature>
<dbReference type="PROSITE" id="PS51762">
    <property type="entry name" value="GH16_2"/>
    <property type="match status" value="1"/>
</dbReference>
<accession>A0A967EWP2</accession>
<evidence type="ECO:0000256" key="1">
    <source>
        <dbReference type="ARBA" id="ARBA00006865"/>
    </source>
</evidence>
<evidence type="ECO:0000313" key="12">
    <source>
        <dbReference type="Proteomes" id="UP000761264"/>
    </source>
</evidence>
<dbReference type="InterPro" id="IPR008264">
    <property type="entry name" value="Beta_glucanase"/>
</dbReference>
<dbReference type="PRINTS" id="PR00737">
    <property type="entry name" value="GLHYDRLASE16"/>
</dbReference>
<sequence length="269" mass="30224">MHSRKPATPPETTSRRPARYACVALMLAGFLPATLMASTAAETGFVDTLSAHQKTLWRKSHNWANDWAKNNTGWRKENARFANGVLHLDLTRRPVAGKPFASGEYQSRAFYHYGRYEARMKSVAQEGLVTGFFTYTGPTFNGDPHHEIDFEFLGKAPRQVQLNYYTDGVGKHETHIDLGFDASEDFHLYAFEWRPDSIRWYVDGKLVHEETGERGPLPSRPGKIYLNLFAGIGLTGWLGDFVYPGKPLTAEVSCVSFRPLDSTEPGCSD</sequence>
<evidence type="ECO:0000256" key="5">
    <source>
        <dbReference type="ARBA" id="ARBA00029722"/>
    </source>
</evidence>
<evidence type="ECO:0000256" key="7">
    <source>
        <dbReference type="ARBA" id="ARBA00031665"/>
    </source>
</evidence>
<dbReference type="AlphaFoldDB" id="A0A967EWP2"/>
<dbReference type="InterPro" id="IPR013320">
    <property type="entry name" value="ConA-like_dom_sf"/>
</dbReference>
<keyword evidence="4" id="KW-0326">Glycosidase</keyword>
<protein>
    <recommendedName>
        <fullName evidence="2">Beta-glucanase</fullName>
    </recommendedName>
    <alternativeName>
        <fullName evidence="7">1,3-1,4-beta-D-glucan 4-glucanohydrolase</fullName>
    </alternativeName>
    <alternativeName>
        <fullName evidence="6">Endo-beta-1,3-1,4 glucanase</fullName>
    </alternativeName>
    <alternativeName>
        <fullName evidence="5">Lichenase</fullName>
    </alternativeName>
</protein>
<keyword evidence="9" id="KW-0732">Signal</keyword>
<evidence type="ECO:0000256" key="2">
    <source>
        <dbReference type="ARBA" id="ARBA00014569"/>
    </source>
</evidence>
<feature type="active site" description="Proton donor" evidence="8">
    <location>
        <position position="151"/>
    </location>
</feature>
<proteinExistence type="inferred from homology"/>
<dbReference type="GO" id="GO:0005975">
    <property type="term" value="P:carbohydrate metabolic process"/>
    <property type="evidence" value="ECO:0007669"/>
    <property type="project" value="InterPro"/>
</dbReference>
<feature type="chain" id="PRO_5037260968" description="Beta-glucanase" evidence="9">
    <location>
        <begin position="38"/>
        <end position="269"/>
    </location>
</feature>
<dbReference type="PANTHER" id="PTHR31062">
    <property type="entry name" value="XYLOGLUCAN ENDOTRANSGLUCOSYLASE/HYDROLASE PROTEIN 8-RELATED"/>
    <property type="match status" value="1"/>
</dbReference>
<dbReference type="RefSeq" id="WP_167221383.1">
    <property type="nucleotide sequence ID" value="NZ_JAAQPH010000002.1"/>
</dbReference>
<dbReference type="EMBL" id="JAAQPH010000002">
    <property type="protein sequence ID" value="NIA67638.1"/>
    <property type="molecule type" value="Genomic_DNA"/>
</dbReference>
<gene>
    <name evidence="11" type="ORF">HBA54_03460</name>
</gene>
<dbReference type="Pfam" id="PF00722">
    <property type="entry name" value="Glyco_hydro_16"/>
    <property type="match status" value="1"/>
</dbReference>
<keyword evidence="3" id="KW-0378">Hydrolase</keyword>
<feature type="active site" description="Nucleophile" evidence="8">
    <location>
        <position position="147"/>
    </location>
</feature>
<evidence type="ECO:0000256" key="9">
    <source>
        <dbReference type="SAM" id="SignalP"/>
    </source>
</evidence>
<dbReference type="InterPro" id="IPR044791">
    <property type="entry name" value="Beta-glucanase/XTH"/>
</dbReference>
<evidence type="ECO:0000259" key="10">
    <source>
        <dbReference type="PROSITE" id="PS51762"/>
    </source>
</evidence>
<evidence type="ECO:0000313" key="11">
    <source>
        <dbReference type="EMBL" id="NIA67638.1"/>
    </source>
</evidence>
<dbReference type="Proteomes" id="UP000761264">
    <property type="component" value="Unassembled WGS sequence"/>
</dbReference>
<evidence type="ECO:0000256" key="3">
    <source>
        <dbReference type="ARBA" id="ARBA00022801"/>
    </source>
</evidence>
<comment type="similarity">
    <text evidence="1">Belongs to the glycosyl hydrolase 16 family.</text>
</comment>